<evidence type="ECO:0000256" key="2">
    <source>
        <dbReference type="SAM" id="Phobius"/>
    </source>
</evidence>
<feature type="transmembrane region" description="Helical" evidence="2">
    <location>
        <begin position="315"/>
        <end position="335"/>
    </location>
</feature>
<keyword evidence="2" id="KW-0812">Transmembrane</keyword>
<feature type="transmembrane region" description="Helical" evidence="2">
    <location>
        <begin position="26"/>
        <end position="46"/>
    </location>
</feature>
<name>A0AAE0NAI8_9PEZI</name>
<dbReference type="EMBL" id="JAULSN010000003">
    <property type="protein sequence ID" value="KAK3376275.1"/>
    <property type="molecule type" value="Genomic_DNA"/>
</dbReference>
<gene>
    <name evidence="3" type="ORF">B0T24DRAFT_523708</name>
</gene>
<dbReference type="AlphaFoldDB" id="A0AAE0NAI8"/>
<dbReference type="PANTHER" id="PTHR37544">
    <property type="entry name" value="SPRAY-RELATED"/>
    <property type="match status" value="1"/>
</dbReference>
<reference evidence="3" key="2">
    <citation type="submission" date="2023-06" db="EMBL/GenBank/DDBJ databases">
        <authorList>
            <consortium name="Lawrence Berkeley National Laboratory"/>
            <person name="Haridas S."/>
            <person name="Hensen N."/>
            <person name="Bonometti L."/>
            <person name="Westerberg I."/>
            <person name="Brannstrom I.O."/>
            <person name="Guillou S."/>
            <person name="Cros-Aarteil S."/>
            <person name="Calhoun S."/>
            <person name="Kuo A."/>
            <person name="Mondo S."/>
            <person name="Pangilinan J."/>
            <person name="Riley R."/>
            <person name="Labutti K."/>
            <person name="Andreopoulos B."/>
            <person name="Lipzen A."/>
            <person name="Chen C."/>
            <person name="Yanf M."/>
            <person name="Daum C."/>
            <person name="Ng V."/>
            <person name="Clum A."/>
            <person name="Steindorff A."/>
            <person name="Ohm R."/>
            <person name="Martin F."/>
            <person name="Silar P."/>
            <person name="Natvig D."/>
            <person name="Lalanne C."/>
            <person name="Gautier V."/>
            <person name="Ament-Velasquez S.L."/>
            <person name="Kruys A."/>
            <person name="Hutchinson M.I."/>
            <person name="Powell A.J."/>
            <person name="Barry K."/>
            <person name="Miller A.N."/>
            <person name="Grigoriev I.V."/>
            <person name="Debuchy R."/>
            <person name="Gladieux P."/>
            <person name="Thoren M.H."/>
            <person name="Johannesson H."/>
        </authorList>
    </citation>
    <scope>NUCLEOTIDE SEQUENCE</scope>
    <source>
        <strain evidence="3">CBS 958.72</strain>
    </source>
</reference>
<feature type="transmembrane region" description="Helical" evidence="2">
    <location>
        <begin position="418"/>
        <end position="443"/>
    </location>
</feature>
<evidence type="ECO:0000313" key="4">
    <source>
        <dbReference type="Proteomes" id="UP001287356"/>
    </source>
</evidence>
<feature type="transmembrane region" description="Helical" evidence="2">
    <location>
        <begin position="463"/>
        <end position="486"/>
    </location>
</feature>
<comment type="caution">
    <text evidence="3">The sequence shown here is derived from an EMBL/GenBank/DDBJ whole genome shotgun (WGS) entry which is preliminary data.</text>
</comment>
<proteinExistence type="predicted"/>
<evidence type="ECO:0000313" key="3">
    <source>
        <dbReference type="EMBL" id="KAK3376275.1"/>
    </source>
</evidence>
<feature type="transmembrane region" description="Helical" evidence="2">
    <location>
        <begin position="147"/>
        <end position="171"/>
    </location>
</feature>
<feature type="transmembrane region" description="Helical" evidence="2">
    <location>
        <begin position="355"/>
        <end position="378"/>
    </location>
</feature>
<protein>
    <submittedName>
        <fullName evidence="3">Uncharacterized protein</fullName>
    </submittedName>
</protein>
<keyword evidence="2" id="KW-0472">Membrane</keyword>
<dbReference type="Proteomes" id="UP001287356">
    <property type="component" value="Unassembled WGS sequence"/>
</dbReference>
<keyword evidence="2" id="KW-1133">Transmembrane helix</keyword>
<feature type="region of interest" description="Disordered" evidence="1">
    <location>
        <begin position="597"/>
        <end position="617"/>
    </location>
</feature>
<dbReference type="InterPro" id="IPR021840">
    <property type="entry name" value="DUF3433"/>
</dbReference>
<evidence type="ECO:0000256" key="1">
    <source>
        <dbReference type="SAM" id="MobiDB-lite"/>
    </source>
</evidence>
<dbReference type="PANTHER" id="PTHR37544:SF3">
    <property type="entry name" value="SPRAY"/>
    <property type="match status" value="1"/>
</dbReference>
<feature type="transmembrane region" description="Helical" evidence="2">
    <location>
        <begin position="191"/>
        <end position="211"/>
    </location>
</feature>
<dbReference type="Pfam" id="PF11915">
    <property type="entry name" value="DUF3433"/>
    <property type="match status" value="1"/>
</dbReference>
<keyword evidence="4" id="KW-1185">Reference proteome</keyword>
<organism evidence="3 4">
    <name type="scientific">Lasiosphaeria ovina</name>
    <dbReference type="NCBI Taxonomy" id="92902"/>
    <lineage>
        <taxon>Eukaryota</taxon>
        <taxon>Fungi</taxon>
        <taxon>Dikarya</taxon>
        <taxon>Ascomycota</taxon>
        <taxon>Pezizomycotina</taxon>
        <taxon>Sordariomycetes</taxon>
        <taxon>Sordariomycetidae</taxon>
        <taxon>Sordariales</taxon>
        <taxon>Lasiosphaeriaceae</taxon>
        <taxon>Lasiosphaeria</taxon>
    </lineage>
</organism>
<accession>A0AAE0NAI8</accession>
<sequence length="617" mass="69529">MDVSIQTAEHNQSDVANWKPWYYRPLFLAILITLQLLYIGVLELLIRKYRNATPEGASLKSTLYRNSIFVYRVNDYPTYSAWQHAASVFALCNSLLWEMVYGGVHRLEPFHQLTKPQGASVAESLALDYSNDLAFWVPIKAILNGHWAVLTASLGHLLATIGTPALTRFAWSTGMQEDALLTIIHEPYIRALQGLNAIVAALGALLIVFSVTRRSGLLADVATIEDAARLIADSPILPLLKQIPSYERIKAIQTSLSHLRFCLRHVPKNYRGVGPALSAELDLVQTDSSQDTPLTIKSTPSRHVYKKSRLEAHPFGLWGRAISLWIIFSFLENGFFRADWGFDASALLLWVRVDISIYLIFSEALQNSMAVIQPFFCLTPFRLRRRRLPSPRPRTAIQLRVTPSATLPLLAQSAYQRLIPILLVITTMTFATQIMNIALLPMLEIVVTNHAYGFSTSNTFARTNLSIIVISLTIGVVSTLNLYYIIHSRRCWVFMPRKPTSLLSRLMYLCNSETLLAEVRANAPPSGVDEKQAAGRYSFGWFREHENDCEEGGEGSWFIGVERRRALAIQYRYGATEPSAEDIELWKYLRRQFDGESEAVQRRGTSVVEQNPPTPPS</sequence>
<reference evidence="3" key="1">
    <citation type="journal article" date="2023" name="Mol. Phylogenet. Evol.">
        <title>Genome-scale phylogeny and comparative genomics of the fungal order Sordariales.</title>
        <authorList>
            <person name="Hensen N."/>
            <person name="Bonometti L."/>
            <person name="Westerberg I."/>
            <person name="Brannstrom I.O."/>
            <person name="Guillou S."/>
            <person name="Cros-Aarteil S."/>
            <person name="Calhoun S."/>
            <person name="Haridas S."/>
            <person name="Kuo A."/>
            <person name="Mondo S."/>
            <person name="Pangilinan J."/>
            <person name="Riley R."/>
            <person name="LaButti K."/>
            <person name="Andreopoulos B."/>
            <person name="Lipzen A."/>
            <person name="Chen C."/>
            <person name="Yan M."/>
            <person name="Daum C."/>
            <person name="Ng V."/>
            <person name="Clum A."/>
            <person name="Steindorff A."/>
            <person name="Ohm R.A."/>
            <person name="Martin F."/>
            <person name="Silar P."/>
            <person name="Natvig D.O."/>
            <person name="Lalanne C."/>
            <person name="Gautier V."/>
            <person name="Ament-Velasquez S.L."/>
            <person name="Kruys A."/>
            <person name="Hutchinson M.I."/>
            <person name="Powell A.J."/>
            <person name="Barry K."/>
            <person name="Miller A.N."/>
            <person name="Grigoriev I.V."/>
            <person name="Debuchy R."/>
            <person name="Gladieux P."/>
            <person name="Hiltunen Thoren M."/>
            <person name="Johannesson H."/>
        </authorList>
    </citation>
    <scope>NUCLEOTIDE SEQUENCE</scope>
    <source>
        <strain evidence="3">CBS 958.72</strain>
    </source>
</reference>